<evidence type="ECO:0000256" key="8">
    <source>
        <dbReference type="ARBA" id="ARBA00032485"/>
    </source>
</evidence>
<organism evidence="11 12">
    <name type="scientific">Helicoverpa armigera</name>
    <name type="common">Cotton bollworm</name>
    <name type="synonym">Heliothis armigera</name>
    <dbReference type="NCBI Taxonomy" id="29058"/>
    <lineage>
        <taxon>Eukaryota</taxon>
        <taxon>Metazoa</taxon>
        <taxon>Ecdysozoa</taxon>
        <taxon>Arthropoda</taxon>
        <taxon>Hexapoda</taxon>
        <taxon>Insecta</taxon>
        <taxon>Pterygota</taxon>
        <taxon>Neoptera</taxon>
        <taxon>Endopterygota</taxon>
        <taxon>Lepidoptera</taxon>
        <taxon>Glossata</taxon>
        <taxon>Ditrysia</taxon>
        <taxon>Noctuoidea</taxon>
        <taxon>Noctuidae</taxon>
        <taxon>Heliothinae</taxon>
        <taxon>Helicoverpa</taxon>
    </lineage>
</organism>
<evidence type="ECO:0000256" key="1">
    <source>
        <dbReference type="ARBA" id="ARBA00001947"/>
    </source>
</evidence>
<dbReference type="InterPro" id="IPR036291">
    <property type="entry name" value="NAD(P)-bd_dom_sf"/>
</dbReference>
<dbReference type="SMART" id="SM00829">
    <property type="entry name" value="PKS_ER"/>
    <property type="match status" value="1"/>
</dbReference>
<dbReference type="AlphaFoldDB" id="A0A2W1BUJ7"/>
<evidence type="ECO:0000256" key="2">
    <source>
        <dbReference type="ARBA" id="ARBA00008072"/>
    </source>
</evidence>
<sequence length="348" mass="37057">MAENYAAVLHGPYDIRIENCPVPEINDDEVLVKMDCVGICGTDVKLYTTGACGIEAVTEPTIIGHEGAGVVVKIGSNVTSLAVGDRVSIEPTQPCRSCEYCKVGRYNLCVAPHYCSTVGASGNLCRYYKHVADFCHKMPDNLTMEEGAAVQPLAIAMHACNRAGIKLGQRVLILGAGPIGILCAMTARAMGASKILITDVVQSRLDTARELGADYALLVKRDYSDEEVVDGIVAQLGCQPDVTIDACGYASVQRVAMLVTKTAGVVLVVGIGDNKVELPLSQALIREVDVRGSYRIVNTYPPAIAAVSSGAIALKKFITHHFPLEKTKEALELAKSGNAMKIIIHVQS</sequence>
<feature type="domain" description="Enoyl reductase (ER)" evidence="10">
    <location>
        <begin position="11"/>
        <end position="344"/>
    </location>
</feature>
<keyword evidence="4 9" id="KW-0862">Zinc</keyword>
<dbReference type="EMBL" id="KZ149932">
    <property type="protein sequence ID" value="PZC77304.1"/>
    <property type="molecule type" value="Genomic_DNA"/>
</dbReference>
<dbReference type="InterPro" id="IPR002328">
    <property type="entry name" value="ADH_Zn_CS"/>
</dbReference>
<dbReference type="InterPro" id="IPR045306">
    <property type="entry name" value="SDH-like"/>
</dbReference>
<dbReference type="Gene3D" id="3.40.50.720">
    <property type="entry name" value="NAD(P)-binding Rossmann-like Domain"/>
    <property type="match status" value="1"/>
</dbReference>
<dbReference type="SUPFAM" id="SSF51735">
    <property type="entry name" value="NAD(P)-binding Rossmann-fold domains"/>
    <property type="match status" value="1"/>
</dbReference>
<dbReference type="GO" id="GO:0003939">
    <property type="term" value="F:L-iditol 2-dehydrogenase (NAD+) activity"/>
    <property type="evidence" value="ECO:0007669"/>
    <property type="project" value="TreeGrafter"/>
</dbReference>
<dbReference type="InterPro" id="IPR013149">
    <property type="entry name" value="ADH-like_C"/>
</dbReference>
<dbReference type="InterPro" id="IPR011032">
    <property type="entry name" value="GroES-like_sf"/>
</dbReference>
<evidence type="ECO:0000256" key="9">
    <source>
        <dbReference type="RuleBase" id="RU361277"/>
    </source>
</evidence>
<dbReference type="InterPro" id="IPR013154">
    <property type="entry name" value="ADH-like_N"/>
</dbReference>
<evidence type="ECO:0000256" key="6">
    <source>
        <dbReference type="ARBA" id="ARBA00023027"/>
    </source>
</evidence>
<dbReference type="Pfam" id="PF08240">
    <property type="entry name" value="ADH_N"/>
    <property type="match status" value="1"/>
</dbReference>
<dbReference type="GO" id="GO:0008270">
    <property type="term" value="F:zinc ion binding"/>
    <property type="evidence" value="ECO:0007669"/>
    <property type="project" value="InterPro"/>
</dbReference>
<dbReference type="PANTHER" id="PTHR43161">
    <property type="entry name" value="SORBITOL DEHYDROGENASE"/>
    <property type="match status" value="1"/>
</dbReference>
<protein>
    <recommendedName>
        <fullName evidence="7">Sorbitol dehydrogenase</fullName>
    </recommendedName>
    <alternativeName>
        <fullName evidence="8">Polyol dehydrogenase</fullName>
    </alternativeName>
</protein>
<proteinExistence type="inferred from homology"/>
<dbReference type="FunFam" id="3.40.50.720:FF:000068">
    <property type="entry name" value="Sorbitol dehydrogenase"/>
    <property type="match status" value="1"/>
</dbReference>
<keyword evidence="6" id="KW-0520">NAD</keyword>
<accession>A0A2W1BUJ7</accession>
<gene>
    <name evidence="11" type="primary">HaOG203538</name>
    <name evidence="11" type="ORF">B5X24_HaOG203538</name>
</gene>
<dbReference type="SUPFAM" id="SSF50129">
    <property type="entry name" value="GroES-like"/>
    <property type="match status" value="1"/>
</dbReference>
<evidence type="ECO:0000256" key="5">
    <source>
        <dbReference type="ARBA" id="ARBA00023002"/>
    </source>
</evidence>
<evidence type="ECO:0000256" key="3">
    <source>
        <dbReference type="ARBA" id="ARBA00022723"/>
    </source>
</evidence>
<evidence type="ECO:0000313" key="12">
    <source>
        <dbReference type="Proteomes" id="UP000249218"/>
    </source>
</evidence>
<dbReference type="CDD" id="cd05285">
    <property type="entry name" value="sorbitol_DH"/>
    <property type="match status" value="1"/>
</dbReference>
<dbReference type="PROSITE" id="PS00059">
    <property type="entry name" value="ADH_ZINC"/>
    <property type="match status" value="1"/>
</dbReference>
<comment type="cofactor">
    <cofactor evidence="1 9">
        <name>Zn(2+)</name>
        <dbReference type="ChEBI" id="CHEBI:29105"/>
    </cofactor>
</comment>
<evidence type="ECO:0000313" key="11">
    <source>
        <dbReference type="EMBL" id="PZC77304.1"/>
    </source>
</evidence>
<name>A0A2W1BUJ7_HELAM</name>
<dbReference type="OrthoDB" id="1879366at2759"/>
<comment type="similarity">
    <text evidence="2 9">Belongs to the zinc-containing alcohol dehydrogenase family.</text>
</comment>
<dbReference type="GO" id="GO:0006062">
    <property type="term" value="P:sorbitol catabolic process"/>
    <property type="evidence" value="ECO:0007669"/>
    <property type="project" value="TreeGrafter"/>
</dbReference>
<dbReference type="Proteomes" id="UP000249218">
    <property type="component" value="Unassembled WGS sequence"/>
</dbReference>
<keyword evidence="3 9" id="KW-0479">Metal-binding</keyword>
<dbReference type="Pfam" id="PF00107">
    <property type="entry name" value="ADH_zinc_N"/>
    <property type="match status" value="1"/>
</dbReference>
<keyword evidence="5" id="KW-0560">Oxidoreductase</keyword>
<evidence type="ECO:0000256" key="7">
    <source>
        <dbReference type="ARBA" id="ARBA00026132"/>
    </source>
</evidence>
<dbReference type="PANTHER" id="PTHR43161:SF9">
    <property type="entry name" value="SORBITOL DEHYDROGENASE"/>
    <property type="match status" value="1"/>
</dbReference>
<dbReference type="Gene3D" id="3.90.180.10">
    <property type="entry name" value="Medium-chain alcohol dehydrogenases, catalytic domain"/>
    <property type="match status" value="1"/>
</dbReference>
<reference evidence="11 12" key="1">
    <citation type="journal article" date="2017" name="BMC Biol.">
        <title>Genomic innovations, transcriptional plasticity and gene loss underlying the evolution and divergence of two highly polyphagous and invasive Helicoverpa pest species.</title>
        <authorList>
            <person name="Pearce S.L."/>
            <person name="Clarke D.F."/>
            <person name="East P.D."/>
            <person name="Elfekih S."/>
            <person name="Gordon K.H."/>
            <person name="Jermiin L.S."/>
            <person name="McGaughran A."/>
            <person name="Oakeshott J.G."/>
            <person name="Papanikolaou A."/>
            <person name="Perera O.P."/>
            <person name="Rane R.V."/>
            <person name="Richards S."/>
            <person name="Tay W.T."/>
            <person name="Walsh T.K."/>
            <person name="Anderson A."/>
            <person name="Anderson C.J."/>
            <person name="Asgari S."/>
            <person name="Board P.G."/>
            <person name="Bretschneider A."/>
            <person name="Campbell P.M."/>
            <person name="Chertemps T."/>
            <person name="Christeller J.T."/>
            <person name="Coppin C.W."/>
            <person name="Downes S.J."/>
            <person name="Duan G."/>
            <person name="Farnsworth C.A."/>
            <person name="Good R.T."/>
            <person name="Han L.B."/>
            <person name="Han Y.C."/>
            <person name="Hatje K."/>
            <person name="Horne I."/>
            <person name="Huang Y.P."/>
            <person name="Hughes D.S."/>
            <person name="Jacquin-Joly E."/>
            <person name="James W."/>
            <person name="Jhangiani S."/>
            <person name="Kollmar M."/>
            <person name="Kuwar S.S."/>
            <person name="Li S."/>
            <person name="Liu N.Y."/>
            <person name="Maibeche M.T."/>
            <person name="Miller J.R."/>
            <person name="Montagne N."/>
            <person name="Perry T."/>
            <person name="Qu J."/>
            <person name="Song S.V."/>
            <person name="Sutton G.G."/>
            <person name="Vogel H."/>
            <person name="Walenz B.P."/>
            <person name="Xu W."/>
            <person name="Zhang H.J."/>
            <person name="Zou Z."/>
            <person name="Batterham P."/>
            <person name="Edwards O.R."/>
            <person name="Feyereisen R."/>
            <person name="Gibbs R.A."/>
            <person name="Heckel D.G."/>
            <person name="McGrath A."/>
            <person name="Robin C."/>
            <person name="Scherer S.E."/>
            <person name="Worley K.C."/>
            <person name="Wu Y.D."/>
        </authorList>
    </citation>
    <scope>NUCLEOTIDE SEQUENCE [LARGE SCALE GENOMIC DNA]</scope>
    <source>
        <strain evidence="11">Harm_GR_Male_#8</strain>
        <tissue evidence="11">Whole organism</tissue>
    </source>
</reference>
<evidence type="ECO:0000256" key="4">
    <source>
        <dbReference type="ARBA" id="ARBA00022833"/>
    </source>
</evidence>
<keyword evidence="12" id="KW-1185">Reference proteome</keyword>
<dbReference type="InterPro" id="IPR020843">
    <property type="entry name" value="ER"/>
</dbReference>
<evidence type="ECO:0000259" key="10">
    <source>
        <dbReference type="SMART" id="SM00829"/>
    </source>
</evidence>